<feature type="domain" description="Alpha/beta-hydrolase N-terminal" evidence="3">
    <location>
        <begin position="33"/>
        <end position="240"/>
    </location>
</feature>
<dbReference type="EMBL" id="CP119312">
    <property type="protein sequence ID" value="WEK04086.1"/>
    <property type="molecule type" value="Genomic_DNA"/>
</dbReference>
<dbReference type="InterPro" id="IPR012037">
    <property type="entry name" value="Alpha/beta-hydrolase_fam"/>
</dbReference>
<organism evidence="4 5">
    <name type="scientific">Candidatus Devosia phytovorans</name>
    <dbReference type="NCBI Taxonomy" id="3121372"/>
    <lineage>
        <taxon>Bacteria</taxon>
        <taxon>Pseudomonadati</taxon>
        <taxon>Pseudomonadota</taxon>
        <taxon>Alphaproteobacteria</taxon>
        <taxon>Hyphomicrobiales</taxon>
        <taxon>Devosiaceae</taxon>
        <taxon>Devosia</taxon>
    </lineage>
</organism>
<feature type="transmembrane region" description="Helical" evidence="1">
    <location>
        <begin position="44"/>
        <end position="70"/>
    </location>
</feature>
<gene>
    <name evidence="4" type="ORF">P0Y65_18165</name>
</gene>
<feature type="transmembrane region" description="Helical" evidence="1">
    <location>
        <begin position="165"/>
        <end position="184"/>
    </location>
</feature>
<proteinExistence type="predicted"/>
<evidence type="ECO:0000259" key="2">
    <source>
        <dbReference type="Pfam" id="PF10081"/>
    </source>
</evidence>
<name>A0AAJ6AZQ5_9HYPH</name>
<accession>A0AAJ6AZQ5</accession>
<keyword evidence="1" id="KW-1133">Transmembrane helix</keyword>
<evidence type="ECO:0000259" key="3">
    <source>
        <dbReference type="Pfam" id="PF15420"/>
    </source>
</evidence>
<dbReference type="Pfam" id="PF15420">
    <property type="entry name" value="Abhydrolase_9_N"/>
    <property type="match status" value="1"/>
</dbReference>
<feature type="transmembrane region" description="Helical" evidence="1">
    <location>
        <begin position="21"/>
        <end position="38"/>
    </location>
</feature>
<feature type="domain" description="Alpha/beta-hydrolase catalytic" evidence="2">
    <location>
        <begin position="257"/>
        <end position="544"/>
    </location>
</feature>
<dbReference type="InterPro" id="IPR027787">
    <property type="entry name" value="Alpha/beta-hydrolase_catalytic"/>
</dbReference>
<sequence length="572" mass="62174">MNARGIRRALWGQVDRISTGGWLLGLLFFALALTPSLIPRHFTTQGILCGFCFAAGYGIGVFLEWLWDYLELKWSSPKLAKWIGRLVALGCLLLAIAFLWFSTGWQNSIRAEMGVAPVEARQPWFVAAIALLPAGLLIGVGTLLVRGVQLVSSWLRRIIPPRVAFVGAVLAVGIIASTLAEGVLGRGLLYAADRFYGHLDSLAGSYAEAPSDPLRSGSDASLIDWDTIGLDARIYVQSGPTVAEIAEMTGRPAVEPLRVYVGLRSADTAEARAALALAEMDRVGAFDRSVLVLVMPVGTGWVEPAAVDTLEMLHGGDVASVAVQYSYLTSWLSLVSEPDVGVETARALFNAVYARWTELPRETRPQLYLHGLSLGAYSSVASSSIYEILGDPFDGGLFVGTPFASEAWLSATQTRDPGSPWWKPEVGDGAVVRFSNGYGDLQGDSRRWGPLRTVFLQYPSDPIVFFEPSMAWRAPVWLGDKRAEGISPLLDWYPVVTFLQLALDMALAQTAPIGFGHVYAPQDYLDAWVQVTGADGFSVAEIDALRSRIARHGERQLIEGGWFRLPRADTAL</sequence>
<dbReference type="PIRSF" id="PIRSF007542">
    <property type="entry name" value="UCP007542"/>
    <property type="match status" value="1"/>
</dbReference>
<evidence type="ECO:0000256" key="1">
    <source>
        <dbReference type="SAM" id="Phobius"/>
    </source>
</evidence>
<protein>
    <submittedName>
        <fullName evidence="4">Alpha/beta-hydrolase family protein</fullName>
    </submittedName>
</protein>
<dbReference type="Proteomes" id="UP001217476">
    <property type="component" value="Chromosome"/>
</dbReference>
<dbReference type="InterPro" id="IPR027788">
    <property type="entry name" value="Alpha/beta-hydrolase_N_dom"/>
</dbReference>
<keyword evidence="1" id="KW-0472">Membrane</keyword>
<keyword evidence="1" id="KW-0812">Transmembrane</keyword>
<feature type="transmembrane region" description="Helical" evidence="1">
    <location>
        <begin position="82"/>
        <end position="103"/>
    </location>
</feature>
<dbReference type="AlphaFoldDB" id="A0AAJ6AZQ5"/>
<feature type="transmembrane region" description="Helical" evidence="1">
    <location>
        <begin position="123"/>
        <end position="145"/>
    </location>
</feature>
<dbReference type="Pfam" id="PF10081">
    <property type="entry name" value="Abhydrolase_9"/>
    <property type="match status" value="1"/>
</dbReference>
<evidence type="ECO:0000313" key="4">
    <source>
        <dbReference type="EMBL" id="WEK04086.1"/>
    </source>
</evidence>
<reference evidence="4" key="1">
    <citation type="submission" date="2023-03" db="EMBL/GenBank/DDBJ databases">
        <title>Andean soil-derived lignocellulolytic bacterial consortium as a source of novel taxa and putative plastic-active enzymes.</title>
        <authorList>
            <person name="Diaz-Garcia L."/>
            <person name="Chuvochina M."/>
            <person name="Feuerriegel G."/>
            <person name="Bunk B."/>
            <person name="Sproer C."/>
            <person name="Streit W.R."/>
            <person name="Rodriguez L.M."/>
            <person name="Overmann J."/>
            <person name="Jimenez D.J."/>
        </authorList>
    </citation>
    <scope>NUCLEOTIDE SEQUENCE</scope>
    <source>
        <strain evidence="4">MAG 4196</strain>
    </source>
</reference>
<evidence type="ECO:0000313" key="5">
    <source>
        <dbReference type="Proteomes" id="UP001217476"/>
    </source>
</evidence>